<evidence type="ECO:0000256" key="6">
    <source>
        <dbReference type="PROSITE-ProRule" id="PRU00175"/>
    </source>
</evidence>
<dbReference type="InParanoid" id="A0A6P4AN44"/>
<evidence type="ECO:0000256" key="3">
    <source>
        <dbReference type="ARBA" id="ARBA00022723"/>
    </source>
</evidence>
<keyword evidence="5" id="KW-0862">Zinc</keyword>
<dbReference type="GO" id="GO:0008270">
    <property type="term" value="F:zinc ion binding"/>
    <property type="evidence" value="ECO:0007669"/>
    <property type="project" value="UniProtKB-KW"/>
</dbReference>
<keyword evidence="4 6" id="KW-0863">Zinc-finger</keyword>
<sequence>MATQALQFSEFNTAACREVGVGGPIGVQFDLDEVLNMSAVDDVVVIAGELSESNRCSVEMANMPTVITTEHDGCTVCMEGFQSSEGGKQVPCCGHVFHAACISTWLSLSNSCPLCRFKY</sequence>
<name>A0A6P4AN44_ZIZJJ</name>
<evidence type="ECO:0000256" key="5">
    <source>
        <dbReference type="ARBA" id="ARBA00022833"/>
    </source>
</evidence>
<dbReference type="PANTHER" id="PTHR15710">
    <property type="entry name" value="E3 UBIQUITIN-PROTEIN LIGASE PRAJA"/>
    <property type="match status" value="1"/>
</dbReference>
<comment type="catalytic activity">
    <reaction evidence="1">
        <text>S-ubiquitinyl-[E2 ubiquitin-conjugating enzyme]-L-cysteine + [acceptor protein]-L-lysine = [E2 ubiquitin-conjugating enzyme]-L-cysteine + N(6)-ubiquitinyl-[acceptor protein]-L-lysine.</text>
        <dbReference type="EC" id="2.3.2.27"/>
    </reaction>
</comment>
<dbReference type="SMART" id="SM00184">
    <property type="entry name" value="RING"/>
    <property type="match status" value="1"/>
</dbReference>
<dbReference type="PANTHER" id="PTHR15710:SF74">
    <property type="entry name" value="RING-TYPE E3 UBIQUITIN TRANSFERASE-RELATED"/>
    <property type="match status" value="1"/>
</dbReference>
<organism evidence="8 9">
    <name type="scientific">Ziziphus jujuba</name>
    <name type="common">Chinese jujube</name>
    <name type="synonym">Ziziphus sativa</name>
    <dbReference type="NCBI Taxonomy" id="326968"/>
    <lineage>
        <taxon>Eukaryota</taxon>
        <taxon>Viridiplantae</taxon>
        <taxon>Streptophyta</taxon>
        <taxon>Embryophyta</taxon>
        <taxon>Tracheophyta</taxon>
        <taxon>Spermatophyta</taxon>
        <taxon>Magnoliopsida</taxon>
        <taxon>eudicotyledons</taxon>
        <taxon>Gunneridae</taxon>
        <taxon>Pentapetalae</taxon>
        <taxon>rosids</taxon>
        <taxon>fabids</taxon>
        <taxon>Rosales</taxon>
        <taxon>Rhamnaceae</taxon>
        <taxon>Paliureae</taxon>
        <taxon>Ziziphus</taxon>
    </lineage>
</organism>
<dbReference type="Proteomes" id="UP001652623">
    <property type="component" value="Chromosome 11"/>
</dbReference>
<dbReference type="SUPFAM" id="SSF57850">
    <property type="entry name" value="RING/U-box"/>
    <property type="match status" value="1"/>
</dbReference>
<reference evidence="9" key="1">
    <citation type="submission" date="2025-08" db="UniProtKB">
        <authorList>
            <consortium name="RefSeq"/>
        </authorList>
    </citation>
    <scope>IDENTIFICATION</scope>
    <source>
        <tissue evidence="9">Seedling</tissue>
    </source>
</reference>
<evidence type="ECO:0000256" key="4">
    <source>
        <dbReference type="ARBA" id="ARBA00022771"/>
    </source>
</evidence>
<dbReference type="AlphaFoldDB" id="A0A6P4AN44"/>
<gene>
    <name evidence="9" type="primary">LOC107432836</name>
</gene>
<dbReference type="Gene3D" id="3.30.40.10">
    <property type="entry name" value="Zinc/RING finger domain, C3HC4 (zinc finger)"/>
    <property type="match status" value="1"/>
</dbReference>
<dbReference type="Pfam" id="PF13639">
    <property type="entry name" value="zf-RING_2"/>
    <property type="match status" value="1"/>
</dbReference>
<proteinExistence type="predicted"/>
<dbReference type="RefSeq" id="XP_015899525.3">
    <property type="nucleotide sequence ID" value="XM_016044039.3"/>
</dbReference>
<evidence type="ECO:0000256" key="1">
    <source>
        <dbReference type="ARBA" id="ARBA00000900"/>
    </source>
</evidence>
<evidence type="ECO:0000313" key="9">
    <source>
        <dbReference type="RefSeq" id="XP_015899525.3"/>
    </source>
</evidence>
<protein>
    <recommendedName>
        <fullName evidence="2">RING-type E3 ubiquitin transferase</fullName>
        <ecNumber evidence="2">2.3.2.27</ecNumber>
    </recommendedName>
</protein>
<evidence type="ECO:0000313" key="8">
    <source>
        <dbReference type="Proteomes" id="UP001652623"/>
    </source>
</evidence>
<keyword evidence="8" id="KW-1185">Reference proteome</keyword>
<dbReference type="InterPro" id="IPR013083">
    <property type="entry name" value="Znf_RING/FYVE/PHD"/>
</dbReference>
<accession>A0A6P4AN44</accession>
<feature type="domain" description="RING-type" evidence="7">
    <location>
        <begin position="74"/>
        <end position="116"/>
    </location>
</feature>
<dbReference type="PROSITE" id="PS50089">
    <property type="entry name" value="ZF_RING_2"/>
    <property type="match status" value="1"/>
</dbReference>
<dbReference type="GeneID" id="107432836"/>
<dbReference type="EC" id="2.3.2.27" evidence="2"/>
<dbReference type="GO" id="GO:0016567">
    <property type="term" value="P:protein ubiquitination"/>
    <property type="evidence" value="ECO:0007669"/>
    <property type="project" value="TreeGrafter"/>
</dbReference>
<dbReference type="KEGG" id="zju:107432836"/>
<keyword evidence="3" id="KW-0479">Metal-binding</keyword>
<dbReference type="InterPro" id="IPR001841">
    <property type="entry name" value="Znf_RING"/>
</dbReference>
<evidence type="ECO:0000259" key="7">
    <source>
        <dbReference type="PROSITE" id="PS50089"/>
    </source>
</evidence>
<evidence type="ECO:0000256" key="2">
    <source>
        <dbReference type="ARBA" id="ARBA00012483"/>
    </source>
</evidence>